<keyword evidence="1" id="KW-0472">Membrane</keyword>
<dbReference type="VEuPathDB" id="VectorBase:GPPI024117"/>
<keyword evidence="2" id="KW-0732">Signal</keyword>
<keyword evidence="1" id="KW-0812">Transmembrane</keyword>
<evidence type="ECO:0000313" key="4">
    <source>
        <dbReference type="Proteomes" id="UP000092460"/>
    </source>
</evidence>
<name>A0A1B0BAP8_9MUSC</name>
<dbReference type="EnsemblMetazoa" id="GPPI024117-RA">
    <property type="protein sequence ID" value="GPPI024117-PA"/>
    <property type="gene ID" value="GPPI024117"/>
</dbReference>
<feature type="transmembrane region" description="Helical" evidence="1">
    <location>
        <begin position="84"/>
        <end position="114"/>
    </location>
</feature>
<feature type="chain" id="PRO_5008404642" evidence="2">
    <location>
        <begin position="21"/>
        <end position="120"/>
    </location>
</feature>
<organism evidence="3 4">
    <name type="scientific">Glossina palpalis gambiensis</name>
    <dbReference type="NCBI Taxonomy" id="67801"/>
    <lineage>
        <taxon>Eukaryota</taxon>
        <taxon>Metazoa</taxon>
        <taxon>Ecdysozoa</taxon>
        <taxon>Arthropoda</taxon>
        <taxon>Hexapoda</taxon>
        <taxon>Insecta</taxon>
        <taxon>Pterygota</taxon>
        <taxon>Neoptera</taxon>
        <taxon>Endopterygota</taxon>
        <taxon>Diptera</taxon>
        <taxon>Brachycera</taxon>
        <taxon>Muscomorpha</taxon>
        <taxon>Hippoboscoidea</taxon>
        <taxon>Glossinidae</taxon>
        <taxon>Glossina</taxon>
    </lineage>
</organism>
<protein>
    <submittedName>
        <fullName evidence="3">Uncharacterized protein</fullName>
    </submittedName>
</protein>
<evidence type="ECO:0000256" key="1">
    <source>
        <dbReference type="SAM" id="Phobius"/>
    </source>
</evidence>
<keyword evidence="1" id="KW-1133">Transmembrane helix</keyword>
<sequence length="120" mass="12884">MAAAAALSLVGVMALLRVPANDELELPFDELILNSSRLLNKYLRVVGAWDLCPLAVEFVKDNEANEDFFSSSTSSSSAEDGMKLFVVGFTCTVIANAVVVAAVLINGIDLVLVINQSRYM</sequence>
<dbReference type="AlphaFoldDB" id="A0A1B0BAP8"/>
<dbReference type="EMBL" id="JXJN01011106">
    <property type="status" value="NOT_ANNOTATED_CDS"/>
    <property type="molecule type" value="Genomic_DNA"/>
</dbReference>
<evidence type="ECO:0000313" key="3">
    <source>
        <dbReference type="EnsemblMetazoa" id="GPPI024117-PA"/>
    </source>
</evidence>
<keyword evidence="4" id="KW-1185">Reference proteome</keyword>
<dbReference type="Proteomes" id="UP000092460">
    <property type="component" value="Unassembled WGS sequence"/>
</dbReference>
<proteinExistence type="predicted"/>
<reference evidence="4" key="1">
    <citation type="submission" date="2015-01" db="EMBL/GenBank/DDBJ databases">
        <authorList>
            <person name="Aksoy S."/>
            <person name="Warren W."/>
            <person name="Wilson R.K."/>
        </authorList>
    </citation>
    <scope>NUCLEOTIDE SEQUENCE [LARGE SCALE GENOMIC DNA]</scope>
    <source>
        <strain evidence="4">IAEA</strain>
    </source>
</reference>
<feature type="signal peptide" evidence="2">
    <location>
        <begin position="1"/>
        <end position="20"/>
    </location>
</feature>
<evidence type="ECO:0000256" key="2">
    <source>
        <dbReference type="SAM" id="SignalP"/>
    </source>
</evidence>
<reference evidence="3" key="2">
    <citation type="submission" date="2020-05" db="UniProtKB">
        <authorList>
            <consortium name="EnsemblMetazoa"/>
        </authorList>
    </citation>
    <scope>IDENTIFICATION</scope>
    <source>
        <strain evidence="3">IAEA</strain>
    </source>
</reference>
<accession>A0A1B0BAP8</accession>